<keyword evidence="3" id="KW-1185">Reference proteome</keyword>
<dbReference type="AlphaFoldDB" id="A0AAV4QCB2"/>
<protein>
    <recommendedName>
        <fullName evidence="4">Transmembrane protein</fullName>
    </recommendedName>
</protein>
<organism evidence="2 3">
    <name type="scientific">Caerostris extrusa</name>
    <name type="common">Bark spider</name>
    <name type="synonym">Caerostris bankana</name>
    <dbReference type="NCBI Taxonomy" id="172846"/>
    <lineage>
        <taxon>Eukaryota</taxon>
        <taxon>Metazoa</taxon>
        <taxon>Ecdysozoa</taxon>
        <taxon>Arthropoda</taxon>
        <taxon>Chelicerata</taxon>
        <taxon>Arachnida</taxon>
        <taxon>Araneae</taxon>
        <taxon>Araneomorphae</taxon>
        <taxon>Entelegynae</taxon>
        <taxon>Araneoidea</taxon>
        <taxon>Araneidae</taxon>
        <taxon>Caerostris</taxon>
    </lineage>
</organism>
<reference evidence="2 3" key="1">
    <citation type="submission" date="2021-06" db="EMBL/GenBank/DDBJ databases">
        <title>Caerostris extrusa draft genome.</title>
        <authorList>
            <person name="Kono N."/>
            <person name="Arakawa K."/>
        </authorList>
    </citation>
    <scope>NUCLEOTIDE SEQUENCE [LARGE SCALE GENOMIC DNA]</scope>
</reference>
<keyword evidence="1" id="KW-0812">Transmembrane</keyword>
<comment type="caution">
    <text evidence="2">The sequence shown here is derived from an EMBL/GenBank/DDBJ whole genome shotgun (WGS) entry which is preliminary data.</text>
</comment>
<proteinExistence type="predicted"/>
<sequence length="93" mass="9748">MVIGNSYGIGWLELVMVIGNSYGIGWLELVMVIGNSYGIARPSSLRNDGLGLAVPISLSCYLFDCFVCLVLGGGKGGFVVEGREDGVCCSCCC</sequence>
<evidence type="ECO:0000256" key="1">
    <source>
        <dbReference type="SAM" id="Phobius"/>
    </source>
</evidence>
<accession>A0AAV4QCB2</accession>
<gene>
    <name evidence="2" type="ORF">CEXT_775771</name>
</gene>
<name>A0AAV4QCB2_CAEEX</name>
<keyword evidence="1" id="KW-1133">Transmembrane helix</keyword>
<evidence type="ECO:0000313" key="2">
    <source>
        <dbReference type="EMBL" id="GIY05867.1"/>
    </source>
</evidence>
<keyword evidence="1" id="KW-0472">Membrane</keyword>
<evidence type="ECO:0000313" key="3">
    <source>
        <dbReference type="Proteomes" id="UP001054945"/>
    </source>
</evidence>
<evidence type="ECO:0008006" key="4">
    <source>
        <dbReference type="Google" id="ProtNLM"/>
    </source>
</evidence>
<dbReference type="Proteomes" id="UP001054945">
    <property type="component" value="Unassembled WGS sequence"/>
</dbReference>
<dbReference type="EMBL" id="BPLR01005884">
    <property type="protein sequence ID" value="GIY05867.1"/>
    <property type="molecule type" value="Genomic_DNA"/>
</dbReference>
<feature type="transmembrane region" description="Helical" evidence="1">
    <location>
        <begin position="52"/>
        <end position="72"/>
    </location>
</feature>